<dbReference type="RefSeq" id="WP_213166248.1">
    <property type="nucleotide sequence ID" value="NZ_CP058559.1"/>
</dbReference>
<dbReference type="InterPro" id="IPR050484">
    <property type="entry name" value="Transf_Hexapept/Carb_Anhydrase"/>
</dbReference>
<accession>A0A7G9WAY2</accession>
<dbReference type="Proteomes" id="UP000516160">
    <property type="component" value="Chromosome"/>
</dbReference>
<dbReference type="PANTHER" id="PTHR13061">
    <property type="entry name" value="DYNACTIN SUBUNIT P25"/>
    <property type="match status" value="1"/>
</dbReference>
<dbReference type="Pfam" id="PF00132">
    <property type="entry name" value="Hexapep"/>
    <property type="match status" value="1"/>
</dbReference>
<dbReference type="PANTHER" id="PTHR13061:SF29">
    <property type="entry name" value="GAMMA CARBONIC ANHYDRASE-LIKE 1, MITOCHONDRIAL-RELATED"/>
    <property type="match status" value="1"/>
</dbReference>
<dbReference type="InterPro" id="IPR001451">
    <property type="entry name" value="Hexapep"/>
</dbReference>
<dbReference type="SUPFAM" id="SSF51161">
    <property type="entry name" value="Trimeric LpxA-like enzymes"/>
    <property type="match status" value="2"/>
</dbReference>
<dbReference type="Gene3D" id="2.160.10.10">
    <property type="entry name" value="Hexapeptide repeat proteins"/>
    <property type="match status" value="2"/>
</dbReference>
<dbReference type="GO" id="GO:0016740">
    <property type="term" value="F:transferase activity"/>
    <property type="evidence" value="ECO:0007669"/>
    <property type="project" value="UniProtKB-KW"/>
</dbReference>
<name>A0A7G9WAY2_ALKCA</name>
<evidence type="ECO:0000313" key="1">
    <source>
        <dbReference type="EMBL" id="QNO15844.1"/>
    </source>
</evidence>
<evidence type="ECO:0000313" key="2">
    <source>
        <dbReference type="Proteomes" id="UP000516160"/>
    </source>
</evidence>
<gene>
    <name evidence="1" type="ORF">HYG86_14245</name>
</gene>
<reference evidence="1 2" key="1">
    <citation type="submission" date="2020-07" db="EMBL/GenBank/DDBJ databases">
        <title>Alkalicella. sp. LB2 genome.</title>
        <authorList>
            <person name="Postec A."/>
            <person name="Quemeneur M."/>
        </authorList>
    </citation>
    <scope>NUCLEOTIDE SEQUENCE [LARGE SCALE GENOMIC DNA]</scope>
    <source>
        <strain evidence="1 2">LB2</strain>
    </source>
</reference>
<organism evidence="1 2">
    <name type="scientific">Alkalicella caledoniensis</name>
    <dbReference type="NCBI Taxonomy" id="2731377"/>
    <lineage>
        <taxon>Bacteria</taxon>
        <taxon>Bacillati</taxon>
        <taxon>Bacillota</taxon>
        <taxon>Clostridia</taxon>
        <taxon>Eubacteriales</taxon>
        <taxon>Proteinivoracaceae</taxon>
        <taxon>Alkalicella</taxon>
    </lineage>
</organism>
<dbReference type="AlphaFoldDB" id="A0A7G9WAY2"/>
<dbReference type="Pfam" id="PF14602">
    <property type="entry name" value="Hexapep_2"/>
    <property type="match status" value="2"/>
</dbReference>
<dbReference type="InterPro" id="IPR011004">
    <property type="entry name" value="Trimer_LpxA-like_sf"/>
</dbReference>
<sequence length="324" mass="34733">MSNLKVASSAKVIGQALFGKGVYIAQGAVVRSENNSVQLGNHSWVLENSTIIGTQDNPVIVGSKTVFGHKCVAIGAQIGDLCEIGNGTIFMPGCKVGDMCITGESTIIPSDMIIPDESVVVGRPARIIRKLTEQDKERIKTLRGNNITIMPFEEGILDIKRQDGDKMSKLHEVNGKFPNISSSTKVHHSAEINGDVIIGDDCVIGPGVKIIGDTHGPVRIGNNVQILENCVLHLLPDNELIIEDNVIIGPSSIIHGTVIGHGTIIESGVNISDYSKIGINCMVKAGSLVKQRSEFPDNSIIEGFPAKKLGTLETKQTTPPWVYK</sequence>
<keyword evidence="1" id="KW-0808">Transferase</keyword>
<dbReference type="KEGG" id="acae:HYG86_14245"/>
<dbReference type="EMBL" id="CP058559">
    <property type="protein sequence ID" value="QNO15844.1"/>
    <property type="molecule type" value="Genomic_DNA"/>
</dbReference>
<proteinExistence type="predicted"/>
<protein>
    <submittedName>
        <fullName evidence="1">Carbonic anhydrase/acetyltransferase</fullName>
    </submittedName>
</protein>
<keyword evidence="2" id="KW-1185">Reference proteome</keyword>